<name>A0A1Q5PUL9_9ACTO</name>
<evidence type="ECO:0000313" key="2">
    <source>
        <dbReference type="Proteomes" id="UP000185612"/>
    </source>
</evidence>
<dbReference type="AlphaFoldDB" id="A0A1Q5PUL9"/>
<keyword evidence="2" id="KW-1185">Reference proteome</keyword>
<protein>
    <submittedName>
        <fullName evidence="1">Uncharacterized protein</fullName>
    </submittedName>
</protein>
<dbReference type="EMBL" id="MQVS01000009">
    <property type="protein sequence ID" value="OKL51192.1"/>
    <property type="molecule type" value="Genomic_DNA"/>
</dbReference>
<reference evidence="2" key="1">
    <citation type="submission" date="2016-12" db="EMBL/GenBank/DDBJ databases">
        <authorList>
            <person name="Meng X."/>
        </authorList>
    </citation>
    <scope>NUCLEOTIDE SEQUENCE [LARGE SCALE GENOMIC DNA]</scope>
    <source>
        <strain evidence="2">DSM 20732</strain>
    </source>
</reference>
<dbReference type="InParanoid" id="A0A1Q5PUL9"/>
<organism evidence="1 2">
    <name type="scientific">Buchananella hordeovulneris</name>
    <dbReference type="NCBI Taxonomy" id="52770"/>
    <lineage>
        <taxon>Bacteria</taxon>
        <taxon>Bacillati</taxon>
        <taxon>Actinomycetota</taxon>
        <taxon>Actinomycetes</taxon>
        <taxon>Actinomycetales</taxon>
        <taxon>Actinomycetaceae</taxon>
        <taxon>Buchananella</taxon>
    </lineage>
</organism>
<gene>
    <name evidence="1" type="ORF">BSZ40_08915</name>
</gene>
<comment type="caution">
    <text evidence="1">The sequence shown here is derived from an EMBL/GenBank/DDBJ whole genome shotgun (WGS) entry which is preliminary data.</text>
</comment>
<dbReference type="Proteomes" id="UP000185612">
    <property type="component" value="Unassembled WGS sequence"/>
</dbReference>
<accession>A0A1Q5PUL9</accession>
<evidence type="ECO:0000313" key="1">
    <source>
        <dbReference type="EMBL" id="OKL51192.1"/>
    </source>
</evidence>
<proteinExistence type="predicted"/>
<sequence>MRRAGQIVAAALVWPVEETDENGQEVSFLALPYEGTTADGDLRACLAHVYATSPLGSILLIDSHVTERNESTVVAGLPGKSPDPRDKWTAIVAVPAATGPAVRPLDPSLIPAAAAWAW</sequence>